<dbReference type="InterPro" id="IPR018259">
    <property type="entry name" value="Ribosomal_eL21_CS"/>
</dbReference>
<evidence type="ECO:0000256" key="3">
    <source>
        <dbReference type="ARBA" id="ARBA00023274"/>
    </source>
</evidence>
<dbReference type="EMBL" id="CP002098">
    <property type="protein sequence ID" value="ADM27855.1"/>
    <property type="molecule type" value="Genomic_DNA"/>
</dbReference>
<dbReference type="GO" id="GO:1990904">
    <property type="term" value="C:ribonucleoprotein complex"/>
    <property type="evidence" value="ECO:0007669"/>
    <property type="project" value="UniProtKB-KW"/>
</dbReference>
<sequence>MVKAPQGLRHRTRKLMRKSVRERGRVPPLSKILINYKIGDSVYIKVDPSIHKGMPHRMYIGKVGKIVGFRGKALEVEVKVGSKIKKLFLLPEHVEPAFPIQERIKEVLDKLNSIAKIRQTQRKIFLSLVKTSK</sequence>
<name>E0SNQ9_IGNAA</name>
<dbReference type="InterPro" id="IPR001147">
    <property type="entry name" value="Ribosomal_eL21"/>
</dbReference>
<dbReference type="Proteomes" id="UP000001304">
    <property type="component" value="Chromosome"/>
</dbReference>
<keyword evidence="7" id="KW-1185">Reference proteome</keyword>
<dbReference type="HOGENOM" id="CLU_103610_1_1_2"/>
<dbReference type="HAMAP" id="MF_00369">
    <property type="entry name" value="Ribosomal_eL21"/>
    <property type="match status" value="1"/>
</dbReference>
<dbReference type="PANTHER" id="PTHR20981">
    <property type="entry name" value="60S RIBOSOMAL PROTEIN L21"/>
    <property type="match status" value="1"/>
</dbReference>
<dbReference type="Gene3D" id="2.30.30.70">
    <property type="entry name" value="Ribosomal protein L21"/>
    <property type="match status" value="1"/>
</dbReference>
<evidence type="ECO:0000256" key="1">
    <source>
        <dbReference type="ARBA" id="ARBA00008427"/>
    </source>
</evidence>
<comment type="similarity">
    <text evidence="1 5">Belongs to the eukaryotic ribosomal protein eL21 family.</text>
</comment>
<dbReference type="KEGG" id="iag:Igag_1041"/>
<organism evidence="6 7">
    <name type="scientific">Ignisphaera aggregans (strain DSM 17230 / JCM 13409 / AQ1.S1)</name>
    <dbReference type="NCBI Taxonomy" id="583356"/>
    <lineage>
        <taxon>Archaea</taxon>
        <taxon>Thermoproteota</taxon>
        <taxon>Thermoprotei</taxon>
        <taxon>Desulfurococcales</taxon>
        <taxon>Desulfurococcaceae</taxon>
        <taxon>Ignisphaera</taxon>
    </lineage>
</organism>
<dbReference type="Pfam" id="PF01157">
    <property type="entry name" value="Ribosomal_L21e"/>
    <property type="match status" value="1"/>
</dbReference>
<evidence type="ECO:0000256" key="5">
    <source>
        <dbReference type="HAMAP-Rule" id="MF_00369"/>
    </source>
</evidence>
<reference evidence="6 7" key="1">
    <citation type="journal article" date="2010" name="Stand. Genomic Sci.">
        <title>Complete genome sequence of Ignisphaera aggregans type strain (AQ1.S1).</title>
        <authorList>
            <person name="Goker M."/>
            <person name="Held B."/>
            <person name="Lapidus A."/>
            <person name="Nolan M."/>
            <person name="Spring S."/>
            <person name="Yasawong M."/>
            <person name="Lucas S."/>
            <person name="Glavina Del Rio T."/>
            <person name="Tice H."/>
            <person name="Cheng J.F."/>
            <person name="Goodwin L."/>
            <person name="Tapia R."/>
            <person name="Pitluck S."/>
            <person name="Liolios K."/>
            <person name="Ivanova N."/>
            <person name="Mavromatis K."/>
            <person name="Mikhailova N."/>
            <person name="Pati A."/>
            <person name="Chen A."/>
            <person name="Palaniappan K."/>
            <person name="Brambilla E."/>
            <person name="Land M."/>
            <person name="Hauser L."/>
            <person name="Chang Y.J."/>
            <person name="Jeffries C.D."/>
            <person name="Brettin T."/>
            <person name="Detter J.C."/>
            <person name="Han C."/>
            <person name="Rohde M."/>
            <person name="Sikorski J."/>
            <person name="Woyke T."/>
            <person name="Bristow J."/>
            <person name="Eisen J.A."/>
            <person name="Markowitz V."/>
            <person name="Hugenholtz P."/>
            <person name="Kyrpides N.C."/>
            <person name="Klenk H.P."/>
        </authorList>
    </citation>
    <scope>NUCLEOTIDE SEQUENCE [LARGE SCALE GENOMIC DNA]</scope>
    <source>
        <strain evidence="7">DSM 17230 / JCM 13409 / AQ1.S1</strain>
    </source>
</reference>
<dbReference type="NCBIfam" id="NF003303">
    <property type="entry name" value="PRK04306.1"/>
    <property type="match status" value="1"/>
</dbReference>
<protein>
    <recommendedName>
        <fullName evidence="4 5">Large ribosomal subunit protein eL21</fullName>
    </recommendedName>
</protein>
<dbReference type="GO" id="GO:0006412">
    <property type="term" value="P:translation"/>
    <property type="evidence" value="ECO:0007669"/>
    <property type="project" value="UniProtKB-UniRule"/>
</dbReference>
<accession>E0SNQ9</accession>
<evidence type="ECO:0000256" key="2">
    <source>
        <dbReference type="ARBA" id="ARBA00022980"/>
    </source>
</evidence>
<keyword evidence="3 5" id="KW-0687">Ribonucleoprotein</keyword>
<dbReference type="GO" id="GO:0005840">
    <property type="term" value="C:ribosome"/>
    <property type="evidence" value="ECO:0007669"/>
    <property type="project" value="UniProtKB-KW"/>
</dbReference>
<evidence type="ECO:0000313" key="6">
    <source>
        <dbReference type="EMBL" id="ADM27855.1"/>
    </source>
</evidence>
<dbReference type="FunFam" id="2.30.30.70:FF:000001">
    <property type="entry name" value="60S ribosomal protein L21"/>
    <property type="match status" value="1"/>
</dbReference>
<keyword evidence="2 5" id="KW-0689">Ribosomal protein</keyword>
<dbReference type="InterPro" id="IPR008991">
    <property type="entry name" value="Translation_prot_SH3-like_sf"/>
</dbReference>
<dbReference type="AlphaFoldDB" id="E0SNQ9"/>
<dbReference type="SUPFAM" id="SSF50104">
    <property type="entry name" value="Translation proteins SH3-like domain"/>
    <property type="match status" value="1"/>
</dbReference>
<evidence type="ECO:0000313" key="7">
    <source>
        <dbReference type="Proteomes" id="UP000001304"/>
    </source>
</evidence>
<gene>
    <name evidence="5" type="primary">rpl21e</name>
    <name evidence="6" type="ordered locus">Igag_1041</name>
</gene>
<dbReference type="STRING" id="583356.Igag_1041"/>
<dbReference type="PROSITE" id="PS01171">
    <property type="entry name" value="RIBOSOMAL_L21E"/>
    <property type="match status" value="1"/>
</dbReference>
<dbReference type="InterPro" id="IPR036948">
    <property type="entry name" value="Ribosomal_eL21_sf"/>
</dbReference>
<proteinExistence type="inferred from homology"/>
<dbReference type="GO" id="GO:0003735">
    <property type="term" value="F:structural constituent of ribosome"/>
    <property type="evidence" value="ECO:0007669"/>
    <property type="project" value="InterPro"/>
</dbReference>
<dbReference type="InterPro" id="IPR022856">
    <property type="entry name" value="Ribosomal_eL21_arc"/>
</dbReference>
<evidence type="ECO:0000256" key="4">
    <source>
        <dbReference type="ARBA" id="ARBA00035219"/>
    </source>
</evidence>